<proteinExistence type="predicted"/>
<reference evidence="6 7" key="1">
    <citation type="submission" date="2024-06" db="EMBL/GenBank/DDBJ databases">
        <authorList>
            <person name="Kaempfer P."/>
            <person name="Viver T."/>
        </authorList>
    </citation>
    <scope>NUCLEOTIDE SEQUENCE [LARGE SCALE GENOMIC DNA]</scope>
    <source>
        <strain evidence="6 7">ST-75</strain>
    </source>
</reference>
<dbReference type="InterPro" id="IPR000866">
    <property type="entry name" value="AhpC/TSA"/>
</dbReference>
<dbReference type="CDD" id="cd02966">
    <property type="entry name" value="TlpA_like_family"/>
    <property type="match status" value="1"/>
</dbReference>
<gene>
    <name evidence="6" type="ORF">ABS768_13555</name>
</gene>
<evidence type="ECO:0000313" key="6">
    <source>
        <dbReference type="EMBL" id="MFL9838534.1"/>
    </source>
</evidence>
<dbReference type="RefSeq" id="WP_408075491.1">
    <property type="nucleotide sequence ID" value="NZ_JBELQB010000010.1"/>
</dbReference>
<accession>A0ABW8YEX0</accession>
<dbReference type="SUPFAM" id="SSF52833">
    <property type="entry name" value="Thioredoxin-like"/>
    <property type="match status" value="1"/>
</dbReference>
<keyword evidence="7" id="KW-1185">Reference proteome</keyword>
<evidence type="ECO:0000256" key="4">
    <source>
        <dbReference type="ARBA" id="ARBA00023284"/>
    </source>
</evidence>
<evidence type="ECO:0000259" key="5">
    <source>
        <dbReference type="PROSITE" id="PS51352"/>
    </source>
</evidence>
<dbReference type="Gene3D" id="3.40.30.10">
    <property type="entry name" value="Glutaredoxin"/>
    <property type="match status" value="1"/>
</dbReference>
<dbReference type="PANTHER" id="PTHR42852:SF6">
    <property type="entry name" value="THIOL:DISULFIDE INTERCHANGE PROTEIN DSBE"/>
    <property type="match status" value="1"/>
</dbReference>
<evidence type="ECO:0000256" key="2">
    <source>
        <dbReference type="ARBA" id="ARBA00022748"/>
    </source>
</evidence>
<keyword evidence="2" id="KW-0201">Cytochrome c-type biogenesis</keyword>
<name>A0ABW8YEX0_9FLAO</name>
<protein>
    <submittedName>
        <fullName evidence="6">TlpA disulfide reductase family protein</fullName>
    </submittedName>
</protein>
<dbReference type="PANTHER" id="PTHR42852">
    <property type="entry name" value="THIOL:DISULFIDE INTERCHANGE PROTEIN DSBE"/>
    <property type="match status" value="1"/>
</dbReference>
<comment type="caution">
    <text evidence="6">The sequence shown here is derived from an EMBL/GenBank/DDBJ whole genome shotgun (WGS) entry which is preliminary data.</text>
</comment>
<evidence type="ECO:0000313" key="7">
    <source>
        <dbReference type="Proteomes" id="UP001629059"/>
    </source>
</evidence>
<dbReference type="InterPro" id="IPR013766">
    <property type="entry name" value="Thioredoxin_domain"/>
</dbReference>
<keyword evidence="4" id="KW-0676">Redox-active center</keyword>
<organism evidence="6 7">
    <name type="scientific">Flavobacterium rhizophilum</name>
    <dbReference type="NCBI Taxonomy" id="3163296"/>
    <lineage>
        <taxon>Bacteria</taxon>
        <taxon>Pseudomonadati</taxon>
        <taxon>Bacteroidota</taxon>
        <taxon>Flavobacteriia</taxon>
        <taxon>Flavobacteriales</taxon>
        <taxon>Flavobacteriaceae</taxon>
        <taxon>Flavobacterium</taxon>
    </lineage>
</organism>
<dbReference type="InterPro" id="IPR025380">
    <property type="entry name" value="DUF4369"/>
</dbReference>
<keyword evidence="3" id="KW-1015">Disulfide bond</keyword>
<dbReference type="EMBL" id="JBELQB010000010">
    <property type="protein sequence ID" value="MFL9838534.1"/>
    <property type="molecule type" value="Genomic_DNA"/>
</dbReference>
<sequence>MKKIFVITLTVLAIMSFKGLDLVGNEFKIVGTVNSDFNGQKVYLAKTITEEVMSKLDSTIVKNGKFTFSGVSDKPEQRLIYFEEKRMDGQIAVYAEKGNITVNVNAEDISKSVVGGTINNNALAKLNTILVEVGNKELAFKNEHMDNFAKAKEEGDTETQNRIVEEYSKLTKEYNKTYIAFIEENPNSVICVELFPIILRDQNVKAKDLKPVYDKMGPEPKATEMGQKIETYLNQMLANEKAMEATEVGKTAPDFSATTPNGKTLSLKEAKGKVTIIDFWASWCGPCRKENPNVVAMYNELHGKGLNIIGVSLDKDDAKWKGAIEKDNLTWQHISNLQGWDEPIAKQYGVTSIPATVILDKNGVIVARDLRGEELKAKVKELLAE</sequence>
<dbReference type="InterPro" id="IPR017937">
    <property type="entry name" value="Thioredoxin_CS"/>
</dbReference>
<dbReference type="PROSITE" id="PS00194">
    <property type="entry name" value="THIOREDOXIN_1"/>
    <property type="match status" value="1"/>
</dbReference>
<dbReference type="PROSITE" id="PS51352">
    <property type="entry name" value="THIOREDOXIN_2"/>
    <property type="match status" value="1"/>
</dbReference>
<evidence type="ECO:0000256" key="3">
    <source>
        <dbReference type="ARBA" id="ARBA00023157"/>
    </source>
</evidence>
<dbReference type="InterPro" id="IPR036249">
    <property type="entry name" value="Thioredoxin-like_sf"/>
</dbReference>
<dbReference type="Pfam" id="PF14289">
    <property type="entry name" value="DUF4369"/>
    <property type="match status" value="1"/>
</dbReference>
<dbReference type="Pfam" id="PF00578">
    <property type="entry name" value="AhpC-TSA"/>
    <property type="match status" value="1"/>
</dbReference>
<dbReference type="Proteomes" id="UP001629059">
    <property type="component" value="Unassembled WGS sequence"/>
</dbReference>
<feature type="domain" description="Thioredoxin" evidence="5">
    <location>
        <begin position="246"/>
        <end position="385"/>
    </location>
</feature>
<comment type="subcellular location">
    <subcellularLocation>
        <location evidence="1">Cell envelope</location>
    </subcellularLocation>
</comment>
<evidence type="ECO:0000256" key="1">
    <source>
        <dbReference type="ARBA" id="ARBA00004196"/>
    </source>
</evidence>
<dbReference type="InterPro" id="IPR050553">
    <property type="entry name" value="Thioredoxin_ResA/DsbE_sf"/>
</dbReference>